<dbReference type="STRING" id="1263015.BN580_00131"/>
<protein>
    <recommendedName>
        <fullName evidence="1">HTH cro/C1-type domain-containing protein</fullName>
    </recommendedName>
</protein>
<dbReference type="InterPro" id="IPR001387">
    <property type="entry name" value="Cro/C1-type_HTH"/>
</dbReference>
<dbReference type="EMBL" id="CBFW010000335">
    <property type="protein sequence ID" value="CDC75990.1"/>
    <property type="molecule type" value="Genomic_DNA"/>
</dbReference>
<dbReference type="AlphaFoldDB" id="R6TUZ2"/>
<dbReference type="Proteomes" id="UP000017938">
    <property type="component" value="Unassembled WGS sequence"/>
</dbReference>
<dbReference type="Gene3D" id="1.10.260.40">
    <property type="entry name" value="lambda repressor-like DNA-binding domains"/>
    <property type="match status" value="1"/>
</dbReference>
<evidence type="ECO:0000313" key="2">
    <source>
        <dbReference type="EMBL" id="CDC75990.1"/>
    </source>
</evidence>
<dbReference type="PANTHER" id="PTHR37301:SF1">
    <property type="entry name" value="DNA-BINDING PROTEIN"/>
    <property type="match status" value="1"/>
</dbReference>
<name>R6TUZ2_9BACT</name>
<dbReference type="PANTHER" id="PTHR37301">
    <property type="entry name" value="DNA-BINDING PROTEIN-RELATED"/>
    <property type="match status" value="1"/>
</dbReference>
<dbReference type="GO" id="GO:0003677">
    <property type="term" value="F:DNA binding"/>
    <property type="evidence" value="ECO:0007669"/>
    <property type="project" value="InterPro"/>
</dbReference>
<evidence type="ECO:0000313" key="3">
    <source>
        <dbReference type="Proteomes" id="UP000017938"/>
    </source>
</evidence>
<evidence type="ECO:0000259" key="1">
    <source>
        <dbReference type="PROSITE" id="PS50943"/>
    </source>
</evidence>
<accession>R6TUZ2</accession>
<dbReference type="Pfam" id="PF13443">
    <property type="entry name" value="HTH_26"/>
    <property type="match status" value="1"/>
</dbReference>
<comment type="caution">
    <text evidence="2">The sequence shown here is derived from an EMBL/GenBank/DDBJ whole genome shotgun (WGS) entry which is preliminary data.</text>
</comment>
<sequence>MAVSYKKLWKILIDKDMKKKDLAKLADVSTYTITKMSKGENVTTDTLGKICKVLECNVEDIMEFIPDNK</sequence>
<feature type="domain" description="HTH cro/C1-type" evidence="1">
    <location>
        <begin position="8"/>
        <end position="61"/>
    </location>
</feature>
<dbReference type="PROSITE" id="PS50943">
    <property type="entry name" value="HTH_CROC1"/>
    <property type="match status" value="1"/>
</dbReference>
<dbReference type="SUPFAM" id="SSF47413">
    <property type="entry name" value="lambda repressor-like DNA-binding domains"/>
    <property type="match status" value="1"/>
</dbReference>
<organism evidence="2 3">
    <name type="scientific">Candidatus Colimorpha enterica</name>
    <dbReference type="NCBI Taxonomy" id="3083063"/>
    <lineage>
        <taxon>Bacteria</taxon>
        <taxon>Pseudomonadati</taxon>
        <taxon>Bacteroidota</taxon>
        <taxon>Bacteroidia</taxon>
        <taxon>Bacteroidales</taxon>
        <taxon>Candidatus Colimorpha</taxon>
    </lineage>
</organism>
<gene>
    <name evidence="2" type="ORF">BN580_00131</name>
</gene>
<dbReference type="InterPro" id="IPR010982">
    <property type="entry name" value="Lambda_DNA-bd_dom_sf"/>
</dbReference>
<reference evidence="2" key="1">
    <citation type="submission" date="2012-11" db="EMBL/GenBank/DDBJ databases">
        <title>Dependencies among metagenomic species, viruses, plasmids and units of genetic variation.</title>
        <authorList>
            <person name="Nielsen H.B."/>
            <person name="Almeida M."/>
            <person name="Juncker A.S."/>
            <person name="Rasmussen S."/>
            <person name="Li J."/>
            <person name="Sunagawa S."/>
            <person name="Plichta D."/>
            <person name="Gautier L."/>
            <person name="Le Chatelier E."/>
            <person name="Peletier E."/>
            <person name="Bonde I."/>
            <person name="Nielsen T."/>
            <person name="Manichanh C."/>
            <person name="Arumugam M."/>
            <person name="Batto J."/>
            <person name="Santos M.B.Q.D."/>
            <person name="Blom N."/>
            <person name="Borruel N."/>
            <person name="Burgdorf K.S."/>
            <person name="Boumezbeur F."/>
            <person name="Casellas F."/>
            <person name="Dore J."/>
            <person name="Guarner F."/>
            <person name="Hansen T."/>
            <person name="Hildebrand F."/>
            <person name="Kaas R.S."/>
            <person name="Kennedy S."/>
            <person name="Kristiansen K."/>
            <person name="Kultima J.R."/>
            <person name="Leonard P."/>
            <person name="Levenez F."/>
            <person name="Lund O."/>
            <person name="Moumen B."/>
            <person name="Le Paslier D."/>
            <person name="Pons N."/>
            <person name="Pedersen O."/>
            <person name="Prifti E."/>
            <person name="Qin J."/>
            <person name="Raes J."/>
            <person name="Tap J."/>
            <person name="Tims S."/>
            <person name="Ussery D.W."/>
            <person name="Yamada T."/>
            <person name="MetaHit consortium"/>
            <person name="Renault P."/>
            <person name="Sicheritz-Ponten T."/>
            <person name="Bork P."/>
            <person name="Wang J."/>
            <person name="Brunak S."/>
            <person name="Ehrlich S.D."/>
        </authorList>
    </citation>
    <scope>NUCLEOTIDE SEQUENCE [LARGE SCALE GENOMIC DNA]</scope>
</reference>
<proteinExistence type="predicted"/>